<evidence type="ECO:0000313" key="2">
    <source>
        <dbReference type="Proteomes" id="UP000179283"/>
    </source>
</evidence>
<dbReference type="InterPro" id="IPR013783">
    <property type="entry name" value="Ig-like_fold"/>
</dbReference>
<dbReference type="Proteomes" id="UP000179283">
    <property type="component" value="Unassembled WGS sequence"/>
</dbReference>
<gene>
    <name evidence="1" type="ORF">A2920_01115</name>
</gene>
<proteinExistence type="predicted"/>
<evidence type="ECO:0008006" key="3">
    <source>
        <dbReference type="Google" id="ProtNLM"/>
    </source>
</evidence>
<comment type="caution">
    <text evidence="1">The sequence shown here is derived from an EMBL/GenBank/DDBJ whole genome shotgun (WGS) entry which is preliminary data.</text>
</comment>
<dbReference type="EMBL" id="MHWD01000008">
    <property type="protein sequence ID" value="OHB04529.1"/>
    <property type="molecule type" value="Genomic_DNA"/>
</dbReference>
<name>A0A1G2U4X1_9BACT</name>
<protein>
    <recommendedName>
        <fullName evidence="3">Bacterial Ig domain-containing protein</fullName>
    </recommendedName>
</protein>
<accession>A0A1G2U4X1</accession>
<dbReference type="Pfam" id="PF09136">
    <property type="entry name" value="Glucodextran_B"/>
    <property type="match status" value="1"/>
</dbReference>
<dbReference type="Gene3D" id="2.60.40.10">
    <property type="entry name" value="Immunoglobulins"/>
    <property type="match status" value="1"/>
</dbReference>
<dbReference type="AlphaFoldDB" id="A0A1G2U4X1"/>
<reference evidence="1 2" key="1">
    <citation type="journal article" date="2016" name="Nat. Commun.">
        <title>Thousands of microbial genomes shed light on interconnected biogeochemical processes in an aquifer system.</title>
        <authorList>
            <person name="Anantharaman K."/>
            <person name="Brown C.T."/>
            <person name="Hug L.A."/>
            <person name="Sharon I."/>
            <person name="Castelle C.J."/>
            <person name="Probst A.J."/>
            <person name="Thomas B.C."/>
            <person name="Singh A."/>
            <person name="Wilkins M.J."/>
            <person name="Karaoz U."/>
            <person name="Brodie E.L."/>
            <person name="Williams K.H."/>
            <person name="Hubbard S.S."/>
            <person name="Banfield J.F."/>
        </authorList>
    </citation>
    <scope>NUCLEOTIDE SEQUENCE [LARGE SCALE GENOMIC DNA]</scope>
</reference>
<evidence type="ECO:0000313" key="1">
    <source>
        <dbReference type="EMBL" id="OHB04529.1"/>
    </source>
</evidence>
<sequence length="137" mass="15423">MTTTNNQRKVRLIIFSLALTLIVGYSAFQAKNLLTGPTLSIESPINGETINQEMFRVKGEAHNISHITLNDSQIFVDEKGVFEEKIIASSGYSVLKLSVTDRFGRTKTRFIEISRPEESDQVYASVRLQDNVDKNNL</sequence>
<organism evidence="1 2">
    <name type="scientific">Candidatus Zambryskibacteria bacterium RIFCSPLOWO2_01_FULL_43_17</name>
    <dbReference type="NCBI Taxonomy" id="1802760"/>
    <lineage>
        <taxon>Bacteria</taxon>
        <taxon>Candidatus Zambryskiibacteriota</taxon>
    </lineage>
</organism>